<keyword evidence="1" id="KW-0472">Membrane</keyword>
<keyword evidence="1" id="KW-0812">Transmembrane</keyword>
<keyword evidence="3" id="KW-1185">Reference proteome</keyword>
<dbReference type="KEGG" id="smam:Mal15_36920"/>
<organism evidence="2 3">
    <name type="scientific">Stieleria maiorica</name>
    <dbReference type="NCBI Taxonomy" id="2795974"/>
    <lineage>
        <taxon>Bacteria</taxon>
        <taxon>Pseudomonadati</taxon>
        <taxon>Planctomycetota</taxon>
        <taxon>Planctomycetia</taxon>
        <taxon>Pirellulales</taxon>
        <taxon>Pirellulaceae</taxon>
        <taxon>Stieleria</taxon>
    </lineage>
</organism>
<evidence type="ECO:0000313" key="3">
    <source>
        <dbReference type="Proteomes" id="UP000321353"/>
    </source>
</evidence>
<dbReference type="Proteomes" id="UP000321353">
    <property type="component" value="Chromosome"/>
</dbReference>
<dbReference type="RefSeq" id="WP_147868992.1">
    <property type="nucleotide sequence ID" value="NZ_CP036264.1"/>
</dbReference>
<dbReference type="SUPFAM" id="SSF52266">
    <property type="entry name" value="SGNH hydrolase"/>
    <property type="match status" value="1"/>
</dbReference>
<evidence type="ECO:0000256" key="1">
    <source>
        <dbReference type="SAM" id="Phobius"/>
    </source>
</evidence>
<reference evidence="2 3" key="1">
    <citation type="submission" date="2019-02" db="EMBL/GenBank/DDBJ databases">
        <title>Planctomycetal bacteria perform biofilm scaping via a novel small molecule.</title>
        <authorList>
            <person name="Jeske O."/>
            <person name="Boedeker C."/>
            <person name="Wiegand S."/>
            <person name="Breitling P."/>
            <person name="Kallscheuer N."/>
            <person name="Jogler M."/>
            <person name="Rohde M."/>
            <person name="Petersen J."/>
            <person name="Medema M.H."/>
            <person name="Surup F."/>
            <person name="Jogler C."/>
        </authorList>
    </citation>
    <scope>NUCLEOTIDE SEQUENCE [LARGE SCALE GENOMIC DNA]</scope>
    <source>
        <strain evidence="2 3">Mal15</strain>
    </source>
</reference>
<keyword evidence="1" id="KW-1133">Transmembrane helix</keyword>
<gene>
    <name evidence="2" type="ORF">Mal15_36920</name>
</gene>
<feature type="transmembrane region" description="Helical" evidence="1">
    <location>
        <begin position="25"/>
        <end position="47"/>
    </location>
</feature>
<evidence type="ECO:0008006" key="4">
    <source>
        <dbReference type="Google" id="ProtNLM"/>
    </source>
</evidence>
<accession>A0A5B9MHV6</accession>
<dbReference type="AlphaFoldDB" id="A0A5B9MHV6"/>
<evidence type="ECO:0000313" key="2">
    <source>
        <dbReference type="EMBL" id="QEF99626.1"/>
    </source>
</evidence>
<sequence>MRNASDSPPSNAVKEFWLGATTPSLLAVTLAFFIPASLLLTALLLITPEFMVSENFRYLYDRRSNDTDNFVTHKVLSFVPPKGQAVYLFGSSSTREAIHTEKQLERAIAAHSDQRVNVYNFANAGASFWETFQVVDRLPKLTNGIVVIEVRPLHFCRGVDRLREVIESPRLGVTSPMIDSTARANGIQVPRRLGIYAWDNRRFFLARIPSIPKNLMDPIVVSQSRHLAAEQVDQVTWTDHIEKRTDLLASFQQNVADTSKFLKASIRRLKQNDNVQVVLLEATMSPRMKRHDIDRGFWPIYQNVIADVSNECDVMYWDINDSVPESGYLDWAHLRNLDAKSRFADALAKKVAEQLDATR</sequence>
<protein>
    <recommendedName>
        <fullName evidence="4">SGNH/GDSL hydrolase family protein</fullName>
    </recommendedName>
</protein>
<proteinExistence type="predicted"/>
<dbReference type="EMBL" id="CP036264">
    <property type="protein sequence ID" value="QEF99626.1"/>
    <property type="molecule type" value="Genomic_DNA"/>
</dbReference>
<name>A0A5B9MHV6_9BACT</name>